<feature type="region of interest" description="Disordered" evidence="1">
    <location>
        <begin position="1"/>
        <end position="21"/>
    </location>
</feature>
<sequence>MGERNRVGEPQARLREAEPHLEHLAITRKTVTGLAGRLSGRPAGVSLVEIDIPSRVDIGRFTRKQ</sequence>
<name>A0ABS3WQ66_9ACTN</name>
<evidence type="ECO:0000313" key="2">
    <source>
        <dbReference type="EMBL" id="MBO8185268.1"/>
    </source>
</evidence>
<gene>
    <name evidence="2" type="ORF">JW592_07260</name>
</gene>
<evidence type="ECO:0000313" key="3">
    <source>
        <dbReference type="Proteomes" id="UP001518976"/>
    </source>
</evidence>
<proteinExistence type="predicted"/>
<accession>A0ABS3WQ66</accession>
<dbReference type="EMBL" id="JAFFZN010000004">
    <property type="protein sequence ID" value="MBO8185268.1"/>
    <property type="molecule type" value="Genomic_DNA"/>
</dbReference>
<keyword evidence="3" id="KW-1185">Reference proteome</keyword>
<organism evidence="2 3">
    <name type="scientific">Streptomyces spirodelae</name>
    <dbReference type="NCBI Taxonomy" id="2812904"/>
    <lineage>
        <taxon>Bacteria</taxon>
        <taxon>Bacillati</taxon>
        <taxon>Actinomycetota</taxon>
        <taxon>Actinomycetes</taxon>
        <taxon>Kitasatosporales</taxon>
        <taxon>Streptomycetaceae</taxon>
        <taxon>Streptomyces</taxon>
    </lineage>
</organism>
<comment type="caution">
    <text evidence="2">The sequence shown here is derived from an EMBL/GenBank/DDBJ whole genome shotgun (WGS) entry which is preliminary data.</text>
</comment>
<dbReference type="Proteomes" id="UP001518976">
    <property type="component" value="Unassembled WGS sequence"/>
</dbReference>
<dbReference type="RefSeq" id="WP_209264143.1">
    <property type="nucleotide sequence ID" value="NZ_JAFFZN010000004.1"/>
</dbReference>
<protein>
    <submittedName>
        <fullName evidence="2">Uncharacterized protein</fullName>
    </submittedName>
</protein>
<evidence type="ECO:0000256" key="1">
    <source>
        <dbReference type="SAM" id="MobiDB-lite"/>
    </source>
</evidence>
<reference evidence="2 3" key="1">
    <citation type="submission" date="2021-02" db="EMBL/GenBank/DDBJ databases">
        <title>Streptomyces spirodelae sp. nov., isolated from duckweed.</title>
        <authorList>
            <person name="Saimee Y."/>
            <person name="Duangmal K."/>
        </authorList>
    </citation>
    <scope>NUCLEOTIDE SEQUENCE [LARGE SCALE GENOMIC DNA]</scope>
    <source>
        <strain evidence="2 3">DW4-2</strain>
    </source>
</reference>